<dbReference type="PATRIC" id="fig|862908.3.peg.178"/>
<evidence type="ECO:0000313" key="4">
    <source>
        <dbReference type="Proteomes" id="UP000008963"/>
    </source>
</evidence>
<feature type="chain" id="PRO_5003154438" evidence="2">
    <location>
        <begin position="23"/>
        <end position="67"/>
    </location>
</feature>
<dbReference type="KEGG" id="bmx:BMS_0184"/>
<reference evidence="4" key="1">
    <citation type="journal article" date="2013" name="ISME J.">
        <title>A small predatory core genome in the divergent marine Bacteriovorax marinus SJ and the terrestrial Bdellovibrio bacteriovorus.</title>
        <authorList>
            <person name="Crossman L.C."/>
            <person name="Chen H."/>
            <person name="Cerdeno-Tarraga A.M."/>
            <person name="Brooks K."/>
            <person name="Quail M.A."/>
            <person name="Pineiro S.A."/>
            <person name="Hobley L."/>
            <person name="Sockett R.E."/>
            <person name="Bentley S.D."/>
            <person name="Parkhill J."/>
            <person name="Williams H.N."/>
            <person name="Stine O.C."/>
        </authorList>
    </citation>
    <scope>NUCLEOTIDE SEQUENCE [LARGE SCALE GENOMIC DNA]</scope>
    <source>
        <strain evidence="4">ATCC BAA-682 / DSM 15412 / SJ</strain>
    </source>
</reference>
<evidence type="ECO:0000256" key="1">
    <source>
        <dbReference type="SAM" id="MobiDB-lite"/>
    </source>
</evidence>
<feature type="compositionally biased region" description="Basic and acidic residues" evidence="1">
    <location>
        <begin position="47"/>
        <end position="61"/>
    </location>
</feature>
<name>E1X2S3_HALMS</name>
<protein>
    <submittedName>
        <fullName evidence="3">Exported protein</fullName>
    </submittedName>
</protein>
<keyword evidence="2" id="KW-0732">Signal</keyword>
<dbReference type="AlphaFoldDB" id="E1X2S3"/>
<organism evidence="3 4">
    <name type="scientific">Halobacteriovorax marinus (strain ATCC BAA-682 / DSM 15412 / SJ)</name>
    <name type="common">Bacteriovorax marinus</name>
    <dbReference type="NCBI Taxonomy" id="862908"/>
    <lineage>
        <taxon>Bacteria</taxon>
        <taxon>Pseudomonadati</taxon>
        <taxon>Bdellovibrionota</taxon>
        <taxon>Bacteriovoracia</taxon>
        <taxon>Bacteriovoracales</taxon>
        <taxon>Halobacteriovoraceae</taxon>
        <taxon>Halobacteriovorax</taxon>
    </lineage>
</organism>
<feature type="region of interest" description="Disordered" evidence="1">
    <location>
        <begin position="37"/>
        <end position="67"/>
    </location>
</feature>
<dbReference type="STRING" id="862908.BMS_0184"/>
<proteinExistence type="predicted"/>
<gene>
    <name evidence="3" type="ordered locus">BMS_0184</name>
</gene>
<dbReference type="EMBL" id="FQ312005">
    <property type="protein sequence ID" value="CBW25118.1"/>
    <property type="molecule type" value="Genomic_DNA"/>
</dbReference>
<keyword evidence="4" id="KW-1185">Reference proteome</keyword>
<feature type="signal peptide" evidence="2">
    <location>
        <begin position="1"/>
        <end position="22"/>
    </location>
</feature>
<dbReference type="HOGENOM" id="CLU_2806503_0_0_7"/>
<evidence type="ECO:0000256" key="2">
    <source>
        <dbReference type="SAM" id="SignalP"/>
    </source>
</evidence>
<accession>E1X2S3</accession>
<evidence type="ECO:0000313" key="3">
    <source>
        <dbReference type="EMBL" id="CBW25118.1"/>
    </source>
</evidence>
<dbReference type="Proteomes" id="UP000008963">
    <property type="component" value="Chromosome"/>
</dbReference>
<sequence length="67" mass="7156">MKKLLSMTALLSLLTLSFSSYAGVGEGSTECIRNQSTQARVAGKSKAAKEETVKESSEQEKSSSVQK</sequence>
<dbReference type="RefSeq" id="WP_014242907.1">
    <property type="nucleotide sequence ID" value="NC_016620.1"/>
</dbReference>